<dbReference type="InterPro" id="IPR036291">
    <property type="entry name" value="NAD(P)-bd_dom_sf"/>
</dbReference>
<comment type="similarity">
    <text evidence="2">Belongs to the NAD(P)-dependent epimerase/dehydratase family.</text>
</comment>
<dbReference type="PANTHER" id="PTHR43000">
    <property type="entry name" value="DTDP-D-GLUCOSE 4,6-DEHYDRATASE-RELATED"/>
    <property type="match status" value="1"/>
</dbReference>
<dbReference type="Gene3D" id="3.40.50.720">
    <property type="entry name" value="NAD(P)-binding Rossmann-like Domain"/>
    <property type="match status" value="1"/>
</dbReference>
<dbReference type="Pfam" id="PF01370">
    <property type="entry name" value="Epimerase"/>
    <property type="match status" value="1"/>
</dbReference>
<reference evidence="4" key="1">
    <citation type="submission" date="2023-02" db="EMBL/GenBank/DDBJ databases">
        <title>Description of Herbaspirillum huttiense subsp. nephrolepsisexaltata and Herbaspirillum huttiense subsp. lycopersicon.</title>
        <authorList>
            <person name="Poudel M."/>
            <person name="Sharma A."/>
            <person name="Goss E."/>
            <person name="Tapia J.H."/>
            <person name="Harmon C.M."/>
            <person name="Jones J.B."/>
        </authorList>
    </citation>
    <scope>NUCLEOTIDE SEQUENCE</scope>
    <source>
        <strain evidence="4">NC40101</strain>
    </source>
</reference>
<comment type="caution">
    <text evidence="4">The sequence shown here is derived from an EMBL/GenBank/DDBJ whole genome shotgun (WGS) entry which is preliminary data.</text>
</comment>
<dbReference type="SUPFAM" id="SSF51735">
    <property type="entry name" value="NAD(P)-binding Rossmann-fold domains"/>
    <property type="match status" value="1"/>
</dbReference>
<proteinExistence type="inferred from homology"/>
<dbReference type="AlphaFoldDB" id="A0AAE4K6F0"/>
<feature type="domain" description="NAD-dependent epimerase/dehydratase" evidence="3">
    <location>
        <begin position="46"/>
        <end position="275"/>
    </location>
</feature>
<protein>
    <submittedName>
        <fullName evidence="4">SDR family oxidoreductase</fullName>
    </submittedName>
</protein>
<accession>A0AAE4K6F0</accession>
<dbReference type="CDD" id="cd05232">
    <property type="entry name" value="UDP_G4E_4_SDR_e"/>
    <property type="match status" value="1"/>
</dbReference>
<evidence type="ECO:0000256" key="2">
    <source>
        <dbReference type="ARBA" id="ARBA00007637"/>
    </source>
</evidence>
<dbReference type="EMBL" id="JAVRAA010000001">
    <property type="protein sequence ID" value="MDT0335688.1"/>
    <property type="molecule type" value="Genomic_DNA"/>
</dbReference>
<sequence length="359" mass="38527">MFSNTGFYFSGIGNLQSTDSTEAPQMPVLVLSTSATFLRTAHPMRILVTGGSGFIGSALLQHLSACPDHQLRAALRSRSTASSVPSGVDVIEVGEIGPETDWRAALTGIDTVVHCAARVHVMHETASDPLEQFRRVNVAGTIALARHAQKAGVKRLVFLSSIKVNGEQTKPGRPFTADDSPAPVDPYGISKLEAEQALLALASDGAMEVVVIRPVLVYGPGVKANFRTMMRWMEKGVPLPLGAIHHNRRSLVALDNLVDLMTLCLHHPAAANEVFLVSDGEDISTTELLHHMAHAMGRTARLIPVPARVIECAARLLGKSAVAQRMCGSLQVDIDKTKSKLCWHPPITLDAALKRAIGK</sequence>
<name>A0AAE4K6F0_9BURK</name>
<evidence type="ECO:0000259" key="3">
    <source>
        <dbReference type="Pfam" id="PF01370"/>
    </source>
</evidence>
<organism evidence="4">
    <name type="scientific">Herbaspirillum huttiense subsp. nephrolepidis</name>
    <dbReference type="NCBI Taxonomy" id="3075126"/>
    <lineage>
        <taxon>Bacteria</taxon>
        <taxon>Pseudomonadati</taxon>
        <taxon>Pseudomonadota</taxon>
        <taxon>Betaproteobacteria</taxon>
        <taxon>Burkholderiales</taxon>
        <taxon>Oxalobacteraceae</taxon>
        <taxon>Herbaspirillum</taxon>
    </lineage>
</organism>
<evidence type="ECO:0000313" key="4">
    <source>
        <dbReference type="EMBL" id="MDT0335688.1"/>
    </source>
</evidence>
<dbReference type="InterPro" id="IPR001509">
    <property type="entry name" value="Epimerase_deHydtase"/>
</dbReference>
<gene>
    <name evidence="4" type="ORF">RJN63_02515</name>
</gene>
<evidence type="ECO:0000256" key="1">
    <source>
        <dbReference type="ARBA" id="ARBA00005125"/>
    </source>
</evidence>
<comment type="pathway">
    <text evidence="1">Bacterial outer membrane biogenesis; LPS O-antigen biosynthesis.</text>
</comment>